<accession>A0A0D6Q216</accession>
<organism evidence="1 2">
    <name type="scientific">Komagataeibacter europaeus NBRC 3261</name>
    <dbReference type="NCBI Taxonomy" id="1234669"/>
    <lineage>
        <taxon>Bacteria</taxon>
        <taxon>Pseudomonadati</taxon>
        <taxon>Pseudomonadota</taxon>
        <taxon>Alphaproteobacteria</taxon>
        <taxon>Acetobacterales</taxon>
        <taxon>Acetobacteraceae</taxon>
        <taxon>Komagataeibacter</taxon>
    </lineage>
</organism>
<comment type="caution">
    <text evidence="1">The sequence shown here is derived from an EMBL/GenBank/DDBJ whole genome shotgun (WGS) entry which is preliminary data.</text>
</comment>
<protein>
    <submittedName>
        <fullName evidence="1">Uncharacterized protein</fullName>
    </submittedName>
</protein>
<evidence type="ECO:0000313" key="1">
    <source>
        <dbReference type="EMBL" id="GAN97333.1"/>
    </source>
</evidence>
<dbReference type="AlphaFoldDB" id="A0A0D6Q216"/>
<proteinExistence type="predicted"/>
<dbReference type="EMBL" id="BANI01000141">
    <property type="protein sequence ID" value="GAN97333.1"/>
    <property type="molecule type" value="Genomic_DNA"/>
</dbReference>
<reference evidence="1 2" key="1">
    <citation type="submission" date="2012-11" db="EMBL/GenBank/DDBJ databases">
        <title>Whole genome sequence of Gluconacetobacter europaeus NBRC3261.</title>
        <authorList>
            <person name="Azuma Y."/>
            <person name="Higashiura N."/>
            <person name="Hirakawa H."/>
            <person name="Matsushita K."/>
        </authorList>
    </citation>
    <scope>NUCLEOTIDE SEQUENCE [LARGE SCALE GENOMIC DNA]</scope>
    <source>
        <strain evidence="1 2">NBRC 3261</strain>
    </source>
</reference>
<sequence length="111" mass="12480">MVFPAWEPETTPAAWDRAWGLYNLILPEWVGIYRIAKLFYRTFFLFRRVMTIMCPGMVPPPLRAGIMAYDRGMGRNARLARDAPVGPCAPPPCVTGGRRATPRVSFTATGY</sequence>
<evidence type="ECO:0000313" key="2">
    <source>
        <dbReference type="Proteomes" id="UP000032675"/>
    </source>
</evidence>
<name>A0A0D6Q216_KOMEU</name>
<dbReference type="Proteomes" id="UP000032675">
    <property type="component" value="Unassembled WGS sequence"/>
</dbReference>
<gene>
    <name evidence="1" type="ORF">Geu3261_0160_058</name>
</gene>